<gene>
    <name evidence="2" type="ORF">GWI33_006196</name>
</gene>
<feature type="transmembrane region" description="Helical" evidence="1">
    <location>
        <begin position="73"/>
        <end position="93"/>
    </location>
</feature>
<reference evidence="2" key="1">
    <citation type="submission" date="2020-08" db="EMBL/GenBank/DDBJ databases">
        <title>Genome sequencing and assembly of the red palm weevil Rhynchophorus ferrugineus.</title>
        <authorList>
            <person name="Dias G.B."/>
            <person name="Bergman C.M."/>
            <person name="Manee M."/>
        </authorList>
    </citation>
    <scope>NUCLEOTIDE SEQUENCE</scope>
    <source>
        <strain evidence="2">AA-2017</strain>
        <tissue evidence="2">Whole larva</tissue>
    </source>
</reference>
<feature type="transmembrane region" description="Helical" evidence="1">
    <location>
        <begin position="133"/>
        <end position="153"/>
    </location>
</feature>
<keyword evidence="1" id="KW-1133">Transmembrane helix</keyword>
<keyword evidence="1" id="KW-0812">Transmembrane</keyword>
<comment type="caution">
    <text evidence="2">The sequence shown here is derived from an EMBL/GenBank/DDBJ whole genome shotgun (WGS) entry which is preliminary data.</text>
</comment>
<keyword evidence="1" id="KW-0472">Membrane</keyword>
<name>A0A834IGG8_RHYFE</name>
<keyword evidence="3" id="KW-1185">Reference proteome</keyword>
<dbReference type="OrthoDB" id="10549063at2759"/>
<evidence type="ECO:0000313" key="2">
    <source>
        <dbReference type="EMBL" id="KAF7280284.1"/>
    </source>
</evidence>
<feature type="transmembrane region" description="Helical" evidence="1">
    <location>
        <begin position="38"/>
        <end position="58"/>
    </location>
</feature>
<dbReference type="AlphaFoldDB" id="A0A834IGG8"/>
<proteinExistence type="predicted"/>
<protein>
    <submittedName>
        <fullName evidence="2">Uncharacterized protein</fullName>
    </submittedName>
</protein>
<feature type="transmembrane region" description="Helical" evidence="1">
    <location>
        <begin position="100"/>
        <end position="121"/>
    </location>
</feature>
<dbReference type="EMBL" id="JAACXV010000309">
    <property type="protein sequence ID" value="KAF7280284.1"/>
    <property type="molecule type" value="Genomic_DNA"/>
</dbReference>
<sequence>MITAVYFVKGSLVRFQPFKMLIGFNRLKTAVTKIKWDCLYVFAFLHLSMTILGIYTTIKDMIDEEFPVSTYEILYVVGHFILHFLLIGCLIAGQRYEKPVFLLLWLVVNFMFFSMLTLSFFKSLNAPINRTKKIFLFNVTALGVLWTFWVVILRRYRYFRNKPVYIDLNLQDIKTY</sequence>
<evidence type="ECO:0000256" key="1">
    <source>
        <dbReference type="SAM" id="Phobius"/>
    </source>
</evidence>
<accession>A0A834IGG8</accession>
<dbReference type="Proteomes" id="UP000625711">
    <property type="component" value="Unassembled WGS sequence"/>
</dbReference>
<organism evidence="2 3">
    <name type="scientific">Rhynchophorus ferrugineus</name>
    <name type="common">Red palm weevil</name>
    <name type="synonym">Curculio ferrugineus</name>
    <dbReference type="NCBI Taxonomy" id="354439"/>
    <lineage>
        <taxon>Eukaryota</taxon>
        <taxon>Metazoa</taxon>
        <taxon>Ecdysozoa</taxon>
        <taxon>Arthropoda</taxon>
        <taxon>Hexapoda</taxon>
        <taxon>Insecta</taxon>
        <taxon>Pterygota</taxon>
        <taxon>Neoptera</taxon>
        <taxon>Endopterygota</taxon>
        <taxon>Coleoptera</taxon>
        <taxon>Polyphaga</taxon>
        <taxon>Cucujiformia</taxon>
        <taxon>Curculionidae</taxon>
        <taxon>Dryophthorinae</taxon>
        <taxon>Rhynchophorus</taxon>
    </lineage>
</organism>
<evidence type="ECO:0000313" key="3">
    <source>
        <dbReference type="Proteomes" id="UP000625711"/>
    </source>
</evidence>